<evidence type="ECO:0000313" key="1">
    <source>
        <dbReference type="Proteomes" id="UP000515123"/>
    </source>
</evidence>
<reference evidence="2" key="2">
    <citation type="submission" date="2025-08" db="UniProtKB">
        <authorList>
            <consortium name="RefSeq"/>
        </authorList>
    </citation>
    <scope>IDENTIFICATION</scope>
    <source>
        <tissue evidence="2">Leaf</tissue>
    </source>
</reference>
<evidence type="ECO:0000313" key="2">
    <source>
        <dbReference type="RefSeq" id="XP_020110132.1"/>
    </source>
</evidence>
<proteinExistence type="predicted"/>
<name>A0A6P5GQQ5_ANACO</name>
<gene>
    <name evidence="2" type="primary">LOC109725383</name>
</gene>
<sequence length="152" mass="16305">MPNSIPKDEFAALSGHLSGVPSDPEVDSEATISDIKGLIDSMLDDKDEATSNIKADADEKDLVAVPITTSEDIKIGGEKEFASPPLAAVPLNMVDFGEKEVPLPKWLVDHPSYKEGWKSVVRVRQSGSSRGNKDRVCGSSGISISCISYLFI</sequence>
<dbReference type="AlphaFoldDB" id="A0A6P5GQQ5"/>
<dbReference type="GeneID" id="109725383"/>
<organism evidence="1 2">
    <name type="scientific">Ananas comosus</name>
    <name type="common">Pineapple</name>
    <name type="synonym">Ananas ananas</name>
    <dbReference type="NCBI Taxonomy" id="4615"/>
    <lineage>
        <taxon>Eukaryota</taxon>
        <taxon>Viridiplantae</taxon>
        <taxon>Streptophyta</taxon>
        <taxon>Embryophyta</taxon>
        <taxon>Tracheophyta</taxon>
        <taxon>Spermatophyta</taxon>
        <taxon>Magnoliopsida</taxon>
        <taxon>Liliopsida</taxon>
        <taxon>Poales</taxon>
        <taxon>Bromeliaceae</taxon>
        <taxon>Bromelioideae</taxon>
        <taxon>Ananas</taxon>
    </lineage>
</organism>
<reference evidence="1" key="1">
    <citation type="journal article" date="2015" name="Nat. Genet.">
        <title>The pineapple genome and the evolution of CAM photosynthesis.</title>
        <authorList>
            <person name="Ming R."/>
            <person name="VanBuren R."/>
            <person name="Wai C.M."/>
            <person name="Tang H."/>
            <person name="Schatz M.C."/>
            <person name="Bowers J.E."/>
            <person name="Lyons E."/>
            <person name="Wang M.L."/>
            <person name="Chen J."/>
            <person name="Biggers E."/>
            <person name="Zhang J."/>
            <person name="Huang L."/>
            <person name="Zhang L."/>
            <person name="Miao W."/>
            <person name="Zhang J."/>
            <person name="Ye Z."/>
            <person name="Miao C."/>
            <person name="Lin Z."/>
            <person name="Wang H."/>
            <person name="Zhou H."/>
            <person name="Yim W.C."/>
            <person name="Priest H.D."/>
            <person name="Zheng C."/>
            <person name="Woodhouse M."/>
            <person name="Edger P.P."/>
            <person name="Guyot R."/>
            <person name="Guo H.B."/>
            <person name="Guo H."/>
            <person name="Zheng G."/>
            <person name="Singh R."/>
            <person name="Sharma A."/>
            <person name="Min X."/>
            <person name="Zheng Y."/>
            <person name="Lee H."/>
            <person name="Gurtowski J."/>
            <person name="Sedlazeck F.J."/>
            <person name="Harkess A."/>
            <person name="McKain M.R."/>
            <person name="Liao Z."/>
            <person name="Fang J."/>
            <person name="Liu J."/>
            <person name="Zhang X."/>
            <person name="Zhang Q."/>
            <person name="Hu W."/>
            <person name="Qin Y."/>
            <person name="Wang K."/>
            <person name="Chen L.Y."/>
            <person name="Shirley N."/>
            <person name="Lin Y.R."/>
            <person name="Liu L.Y."/>
            <person name="Hernandez A.G."/>
            <person name="Wright C.L."/>
            <person name="Bulone V."/>
            <person name="Tuskan G.A."/>
            <person name="Heath K."/>
            <person name="Zee F."/>
            <person name="Moore P.H."/>
            <person name="Sunkar R."/>
            <person name="Leebens-Mack J.H."/>
            <person name="Mockler T."/>
            <person name="Bennetzen J.L."/>
            <person name="Freeling M."/>
            <person name="Sankoff D."/>
            <person name="Paterson A.H."/>
            <person name="Zhu X."/>
            <person name="Yang X."/>
            <person name="Smith J.A."/>
            <person name="Cushman J.C."/>
            <person name="Paull R.E."/>
            <person name="Yu Q."/>
        </authorList>
    </citation>
    <scope>NUCLEOTIDE SEQUENCE [LARGE SCALE GENOMIC DNA]</scope>
    <source>
        <strain evidence="1">cv. F153</strain>
    </source>
</reference>
<dbReference type="Proteomes" id="UP000515123">
    <property type="component" value="Linkage group 20"/>
</dbReference>
<dbReference type="RefSeq" id="XP_020110132.1">
    <property type="nucleotide sequence ID" value="XM_020254543.1"/>
</dbReference>
<protein>
    <submittedName>
        <fullName evidence="2">Uncharacterized protein LOC109725383</fullName>
    </submittedName>
</protein>
<keyword evidence="1" id="KW-1185">Reference proteome</keyword>
<accession>A0A6P5GQQ5</accession>